<reference evidence="3 4" key="2">
    <citation type="journal article" date="2021" name="Int. J. Syst. Evol. Microbiol.">
        <title>Isolation and Polyphasic Characterization of Desulfuromonas versatilis sp. Nov., an Electrogenic Bacteria Capable of Versatile Metabolism Isolated from a Graphene Oxide-Reducing Enrichment Culture.</title>
        <authorList>
            <person name="Xie L."/>
            <person name="Yoshida N."/>
            <person name="Ishii S."/>
            <person name="Meng L."/>
        </authorList>
    </citation>
    <scope>NUCLEOTIDE SEQUENCE [LARGE SCALE GENOMIC DNA]</scope>
    <source>
        <strain evidence="3 4">NIT-T3</strain>
    </source>
</reference>
<dbReference type="PANTHER" id="PTHR30203">
    <property type="entry name" value="OUTER MEMBRANE CATION EFFLUX PROTEIN"/>
    <property type="match status" value="1"/>
</dbReference>
<protein>
    <submittedName>
        <fullName evidence="3">RND transporter</fullName>
    </submittedName>
</protein>
<keyword evidence="2" id="KW-0732">Signal</keyword>
<evidence type="ECO:0000313" key="3">
    <source>
        <dbReference type="EMBL" id="BCR04557.1"/>
    </source>
</evidence>
<feature type="chain" id="PRO_5045507661" evidence="2">
    <location>
        <begin position="24"/>
        <end position="434"/>
    </location>
</feature>
<feature type="signal peptide" evidence="2">
    <location>
        <begin position="1"/>
        <end position="23"/>
    </location>
</feature>
<name>A0ABM8HNV0_9BACT</name>
<proteinExistence type="inferred from homology"/>
<dbReference type="InterPro" id="IPR010131">
    <property type="entry name" value="MdtP/NodT-like"/>
</dbReference>
<dbReference type="Pfam" id="PF02321">
    <property type="entry name" value="OEP"/>
    <property type="match status" value="2"/>
</dbReference>
<gene>
    <name evidence="3" type="ORF">DESUT3_16260</name>
</gene>
<dbReference type="PANTHER" id="PTHR30203:SF24">
    <property type="entry name" value="BLR4935 PROTEIN"/>
    <property type="match status" value="1"/>
</dbReference>
<evidence type="ECO:0000313" key="4">
    <source>
        <dbReference type="Proteomes" id="UP001319827"/>
    </source>
</evidence>
<comment type="similarity">
    <text evidence="1">Belongs to the outer membrane factor (OMF) (TC 1.B.17) family.</text>
</comment>
<dbReference type="Gene3D" id="1.20.1600.10">
    <property type="entry name" value="Outer membrane efflux proteins (OEP)"/>
    <property type="match status" value="1"/>
</dbReference>
<dbReference type="InterPro" id="IPR003423">
    <property type="entry name" value="OMP_efflux"/>
</dbReference>
<organism evidence="3 4">
    <name type="scientific">Desulfuromonas versatilis</name>
    <dbReference type="NCBI Taxonomy" id="2802975"/>
    <lineage>
        <taxon>Bacteria</taxon>
        <taxon>Pseudomonadati</taxon>
        <taxon>Thermodesulfobacteriota</taxon>
        <taxon>Desulfuromonadia</taxon>
        <taxon>Desulfuromonadales</taxon>
        <taxon>Desulfuromonadaceae</taxon>
        <taxon>Desulfuromonas</taxon>
    </lineage>
</organism>
<dbReference type="RefSeq" id="WP_221252015.1">
    <property type="nucleotide sequence ID" value="NZ_AP024355.1"/>
</dbReference>
<evidence type="ECO:0000256" key="1">
    <source>
        <dbReference type="ARBA" id="ARBA00007613"/>
    </source>
</evidence>
<reference evidence="3 4" key="1">
    <citation type="journal article" date="2016" name="C (Basel)">
        <title>Selective Growth of and Electricity Production by Marine Exoelectrogenic Bacteria in Self-Aggregated Hydrogel of Microbially Reduced Graphene Oxide.</title>
        <authorList>
            <person name="Yoshida N."/>
            <person name="Goto Y."/>
            <person name="Miyata Y."/>
        </authorList>
    </citation>
    <scope>NUCLEOTIDE SEQUENCE [LARGE SCALE GENOMIC DNA]</scope>
    <source>
        <strain evidence="3 4">NIT-T3</strain>
    </source>
</reference>
<accession>A0ABM8HNV0</accession>
<dbReference type="SUPFAM" id="SSF56954">
    <property type="entry name" value="Outer membrane efflux proteins (OEP)"/>
    <property type="match status" value="1"/>
</dbReference>
<dbReference type="EMBL" id="AP024355">
    <property type="protein sequence ID" value="BCR04557.1"/>
    <property type="molecule type" value="Genomic_DNA"/>
</dbReference>
<evidence type="ECO:0000256" key="2">
    <source>
        <dbReference type="SAM" id="SignalP"/>
    </source>
</evidence>
<sequence>MKNFLTLFLATLAVLALPALVLAGDRPSEASPAVSTGAGSLPELMAAALASNPENKASEARWQAFRQRIAQVGSLEDPMLMLRIDNGLVRDPLNFNRDVMTQKVVGISQQFPFWGKLALREEVARQDAEFYRWNIAERRLELAAMVKENWYRLFFVERSLEVLERNLKVMEDFVTSAETRYAVGVGAQQDIYRAQLERSMLLEVKTGLVQQRRSLHAALNALLFRPAESPVGEVPEFSLVRPGKAAEELLATAEELRPALQGLRASVEKGEAQRRLAEREYFPDLIASFEYMQRDPAMGEEGFDMYGAGITINLPVRRERRQAMVAEASSEVRMAQHELDNLRNSIRSGIADSLAQLERTDSLVELYENGIIPQARQSLESSLAGYQVGKVDFEAVLDSWTRLYNYERSYYGMLAEHQMTVARLEALVGGELGD</sequence>
<keyword evidence="4" id="KW-1185">Reference proteome</keyword>
<dbReference type="Proteomes" id="UP001319827">
    <property type="component" value="Chromosome"/>
</dbReference>